<protein>
    <submittedName>
        <fullName evidence="6">TetR family transcriptional regulator</fullName>
    </submittedName>
</protein>
<dbReference type="Pfam" id="PF00440">
    <property type="entry name" value="TetR_N"/>
    <property type="match status" value="1"/>
</dbReference>
<dbReference type="PROSITE" id="PS01081">
    <property type="entry name" value="HTH_TETR_1"/>
    <property type="match status" value="1"/>
</dbReference>
<dbReference type="InterPro" id="IPR023772">
    <property type="entry name" value="DNA-bd_HTH_TetR-type_CS"/>
</dbReference>
<dbReference type="InterPro" id="IPR009057">
    <property type="entry name" value="Homeodomain-like_sf"/>
</dbReference>
<dbReference type="PANTHER" id="PTHR30055:SF234">
    <property type="entry name" value="HTH-TYPE TRANSCRIPTIONAL REGULATOR BETI"/>
    <property type="match status" value="1"/>
</dbReference>
<evidence type="ECO:0000256" key="1">
    <source>
        <dbReference type="ARBA" id="ARBA00023015"/>
    </source>
</evidence>
<keyword evidence="2 4" id="KW-0238">DNA-binding</keyword>
<evidence type="ECO:0000259" key="5">
    <source>
        <dbReference type="PROSITE" id="PS50977"/>
    </source>
</evidence>
<dbReference type="InterPro" id="IPR050109">
    <property type="entry name" value="HTH-type_TetR-like_transc_reg"/>
</dbReference>
<feature type="DNA-binding region" description="H-T-H motif" evidence="4">
    <location>
        <begin position="34"/>
        <end position="53"/>
    </location>
</feature>
<feature type="domain" description="HTH tetR-type" evidence="5">
    <location>
        <begin position="11"/>
        <end position="71"/>
    </location>
</feature>
<keyword evidence="7" id="KW-1185">Reference proteome</keyword>
<evidence type="ECO:0000256" key="4">
    <source>
        <dbReference type="PROSITE-ProRule" id="PRU00335"/>
    </source>
</evidence>
<evidence type="ECO:0000256" key="3">
    <source>
        <dbReference type="ARBA" id="ARBA00023163"/>
    </source>
</evidence>
<sequence>MTEGLRERKKRRTRQTLSETAIALFLEHGFDRVSVADVAAAAEVSKPTLFRYFPSKEDLALHRIADHQGEAARVVRERPPGHSPLAALRTHFHTGLDAREPVTGLCDIPQVMAYRDLLYGTPSLAARLTAYAAVDERALAEAIQQTAGADDLTARLAAAQIVSVQHLLARDNWRRLSTGQDPAEMLREAHREADTAFDLLESGLSRRLG</sequence>
<dbReference type="EMBL" id="JBFAUK010000021">
    <property type="protein sequence ID" value="MEV5509423.1"/>
    <property type="molecule type" value="Genomic_DNA"/>
</dbReference>
<dbReference type="Gene3D" id="1.10.10.60">
    <property type="entry name" value="Homeodomain-like"/>
    <property type="match status" value="1"/>
</dbReference>
<accession>A0ABV3K2P7</accession>
<dbReference type="Gene3D" id="1.10.357.10">
    <property type="entry name" value="Tetracycline Repressor, domain 2"/>
    <property type="match status" value="1"/>
</dbReference>
<proteinExistence type="predicted"/>
<dbReference type="SUPFAM" id="SSF46689">
    <property type="entry name" value="Homeodomain-like"/>
    <property type="match status" value="1"/>
</dbReference>
<evidence type="ECO:0000313" key="7">
    <source>
        <dbReference type="Proteomes" id="UP001552594"/>
    </source>
</evidence>
<dbReference type="PROSITE" id="PS50977">
    <property type="entry name" value="HTH_TETR_2"/>
    <property type="match status" value="1"/>
</dbReference>
<keyword evidence="1" id="KW-0805">Transcription regulation</keyword>
<dbReference type="InterPro" id="IPR001647">
    <property type="entry name" value="HTH_TetR"/>
</dbReference>
<dbReference type="PRINTS" id="PR00455">
    <property type="entry name" value="HTHTETR"/>
</dbReference>
<dbReference type="PANTHER" id="PTHR30055">
    <property type="entry name" value="HTH-TYPE TRANSCRIPTIONAL REGULATOR RUTR"/>
    <property type="match status" value="1"/>
</dbReference>
<dbReference type="RefSeq" id="WP_109278019.1">
    <property type="nucleotide sequence ID" value="NZ_JBFAUK010000021.1"/>
</dbReference>
<evidence type="ECO:0000256" key="2">
    <source>
        <dbReference type="ARBA" id="ARBA00023125"/>
    </source>
</evidence>
<keyword evidence="3" id="KW-0804">Transcription</keyword>
<comment type="caution">
    <text evidence="6">The sequence shown here is derived from an EMBL/GenBank/DDBJ whole genome shotgun (WGS) entry which is preliminary data.</text>
</comment>
<evidence type="ECO:0000313" key="6">
    <source>
        <dbReference type="EMBL" id="MEV5509423.1"/>
    </source>
</evidence>
<dbReference type="Proteomes" id="UP001552594">
    <property type="component" value="Unassembled WGS sequence"/>
</dbReference>
<reference evidence="6 7" key="1">
    <citation type="submission" date="2024-06" db="EMBL/GenBank/DDBJ databases">
        <title>The Natural Products Discovery Center: Release of the First 8490 Sequenced Strains for Exploring Actinobacteria Biosynthetic Diversity.</title>
        <authorList>
            <person name="Kalkreuter E."/>
            <person name="Kautsar S.A."/>
            <person name="Yang D."/>
            <person name="Bader C.D."/>
            <person name="Teijaro C.N."/>
            <person name="Fluegel L."/>
            <person name="Davis C.M."/>
            <person name="Simpson J.R."/>
            <person name="Lauterbach L."/>
            <person name="Steele A.D."/>
            <person name="Gui C."/>
            <person name="Meng S."/>
            <person name="Li G."/>
            <person name="Viehrig K."/>
            <person name="Ye F."/>
            <person name="Su P."/>
            <person name="Kiefer A.F."/>
            <person name="Nichols A."/>
            <person name="Cepeda A.J."/>
            <person name="Yan W."/>
            <person name="Fan B."/>
            <person name="Jiang Y."/>
            <person name="Adhikari A."/>
            <person name="Zheng C.-J."/>
            <person name="Schuster L."/>
            <person name="Cowan T.M."/>
            <person name="Smanski M.J."/>
            <person name="Chevrette M.G."/>
            <person name="De Carvalho L.P.S."/>
            <person name="Shen B."/>
        </authorList>
    </citation>
    <scope>NUCLEOTIDE SEQUENCE [LARGE SCALE GENOMIC DNA]</scope>
    <source>
        <strain evidence="6 7">NPDC052347</strain>
    </source>
</reference>
<gene>
    <name evidence="6" type="ORF">AB0L16_23820</name>
</gene>
<organism evidence="6 7">
    <name type="scientific">Streptomyces orinoci</name>
    <name type="common">Streptoverticillium orinoci</name>
    <dbReference type="NCBI Taxonomy" id="67339"/>
    <lineage>
        <taxon>Bacteria</taxon>
        <taxon>Bacillati</taxon>
        <taxon>Actinomycetota</taxon>
        <taxon>Actinomycetes</taxon>
        <taxon>Kitasatosporales</taxon>
        <taxon>Streptomycetaceae</taxon>
        <taxon>Streptomyces</taxon>
    </lineage>
</organism>
<name>A0ABV3K2P7_STRON</name>